<feature type="compositionally biased region" description="Low complexity" evidence="1">
    <location>
        <begin position="35"/>
        <end position="46"/>
    </location>
</feature>
<dbReference type="STRING" id="698492.A0A0E9NIJ5"/>
<dbReference type="OMA" id="HVTVQNK"/>
<proteinExistence type="predicted"/>
<keyword evidence="3" id="KW-1185">Reference proteome</keyword>
<evidence type="ECO:0000313" key="2">
    <source>
        <dbReference type="EMBL" id="GAO49633.1"/>
    </source>
</evidence>
<dbReference type="EMBL" id="BACD03000024">
    <property type="protein sequence ID" value="GAO49633.1"/>
    <property type="molecule type" value="Genomic_DNA"/>
</dbReference>
<dbReference type="InterPro" id="IPR009097">
    <property type="entry name" value="Cyclic_Pdiesterase"/>
</dbReference>
<comment type="caution">
    <text evidence="2">The sequence shown here is derived from an EMBL/GenBank/DDBJ whole genome shotgun (WGS) entry which is preliminary data.</text>
</comment>
<accession>A0A0E9NIJ5</accession>
<reference evidence="2 3" key="1">
    <citation type="journal article" date="2011" name="J. Gen. Appl. Microbiol.">
        <title>Draft genome sequencing of the enigmatic yeast Saitoella complicata.</title>
        <authorList>
            <person name="Nishida H."/>
            <person name="Hamamoto M."/>
            <person name="Sugiyama J."/>
        </authorList>
    </citation>
    <scope>NUCLEOTIDE SEQUENCE [LARGE SCALE GENOMIC DNA]</scope>
    <source>
        <strain evidence="2 3">NRRL Y-17804</strain>
    </source>
</reference>
<name>A0A0E9NIJ5_SAICN</name>
<feature type="compositionally biased region" description="Polar residues" evidence="1">
    <location>
        <begin position="47"/>
        <end position="59"/>
    </location>
</feature>
<organism evidence="2 3">
    <name type="scientific">Saitoella complicata (strain BCRC 22490 / CBS 7301 / JCM 7358 / NBRC 10748 / NRRL Y-17804)</name>
    <dbReference type="NCBI Taxonomy" id="698492"/>
    <lineage>
        <taxon>Eukaryota</taxon>
        <taxon>Fungi</taxon>
        <taxon>Dikarya</taxon>
        <taxon>Ascomycota</taxon>
        <taxon>Taphrinomycotina</taxon>
        <taxon>Taphrinomycotina incertae sedis</taxon>
        <taxon>Saitoella</taxon>
    </lineage>
</organism>
<reference evidence="2 3" key="3">
    <citation type="journal article" date="2015" name="Genome Announc.">
        <title>Draft Genome Sequence of the Archiascomycetous Yeast Saitoella complicata.</title>
        <authorList>
            <person name="Yamauchi K."/>
            <person name="Kondo S."/>
            <person name="Hamamoto M."/>
            <person name="Takahashi Y."/>
            <person name="Ogura Y."/>
            <person name="Hayashi T."/>
            <person name="Nishida H."/>
        </authorList>
    </citation>
    <scope>NUCLEOTIDE SEQUENCE [LARGE SCALE GENOMIC DNA]</scope>
    <source>
        <strain evidence="2 3">NRRL Y-17804</strain>
    </source>
</reference>
<gene>
    <name evidence="2" type="ORF">G7K_3782-t1</name>
</gene>
<dbReference type="AlphaFoldDB" id="A0A0E9NIJ5"/>
<dbReference type="Gene3D" id="3.90.1140.10">
    <property type="entry name" value="Cyclic phosphodiesterase"/>
    <property type="match status" value="1"/>
</dbReference>
<dbReference type="SUPFAM" id="SSF55144">
    <property type="entry name" value="LigT-like"/>
    <property type="match status" value="1"/>
</dbReference>
<evidence type="ECO:0000256" key="1">
    <source>
        <dbReference type="SAM" id="MobiDB-lite"/>
    </source>
</evidence>
<evidence type="ECO:0000313" key="3">
    <source>
        <dbReference type="Proteomes" id="UP000033140"/>
    </source>
</evidence>
<evidence type="ECO:0008006" key="4">
    <source>
        <dbReference type="Google" id="ProtNLM"/>
    </source>
</evidence>
<dbReference type="Proteomes" id="UP000033140">
    <property type="component" value="Unassembled WGS sequence"/>
</dbReference>
<reference evidence="2 3" key="2">
    <citation type="journal article" date="2014" name="J. Gen. Appl. Microbiol.">
        <title>The early diverging ascomycetous budding yeast Saitoella complicata has three histone deacetylases belonging to the Clr6, Hos2, and Rpd3 lineages.</title>
        <authorList>
            <person name="Nishida H."/>
            <person name="Matsumoto T."/>
            <person name="Kondo S."/>
            <person name="Hamamoto M."/>
            <person name="Yoshikawa H."/>
        </authorList>
    </citation>
    <scope>NUCLEOTIDE SEQUENCE [LARGE SCALE GENOMIC DNA]</scope>
    <source>
        <strain evidence="2 3">NRRL Y-17804</strain>
    </source>
</reference>
<protein>
    <recommendedName>
        <fullName evidence="4">Phosphoesterase HXTX domain-containing protein</fullName>
    </recommendedName>
</protein>
<sequence>MNARTATTSMLRPPTRSFYLAFRSTSSAMRNLHDAGNASSAGSNSSHGRNPSHNHQPGSAASHRHSEPKHNYHRNPNHSANPDAPPPLILTLRLSPDLAHTLTALRTRYFPPQQNHLPAHLTLFHAIPADKYQDLVREVEDVAHSLQPFGVVLQHPFLLGGRANPKGVGLELAAPPQLRNLHAHIQHAPKLNPYLTQQDRQPIRPHITIQNKVGPEEARRCFEEVRGGWRDIGGEGQGLDLWEYMGGPWVWKGFVGFGGGKGVESDAGPPE</sequence>
<dbReference type="Pfam" id="PF13563">
    <property type="entry name" value="2_5_RNA_ligase2"/>
    <property type="match status" value="1"/>
</dbReference>
<feature type="region of interest" description="Disordered" evidence="1">
    <location>
        <begin position="32"/>
        <end position="89"/>
    </location>
</feature>